<dbReference type="InterPro" id="IPR036890">
    <property type="entry name" value="HATPase_C_sf"/>
</dbReference>
<gene>
    <name evidence="6" type="ORF">SD10_20800</name>
</gene>
<dbReference type="GO" id="GO:0016887">
    <property type="term" value="F:ATP hydrolysis activity"/>
    <property type="evidence" value="ECO:0007669"/>
    <property type="project" value="InterPro"/>
</dbReference>
<evidence type="ECO:0000256" key="1">
    <source>
        <dbReference type="ARBA" id="ARBA00008239"/>
    </source>
</evidence>
<dbReference type="AlphaFoldDB" id="A0A0E3V8Q4"/>
<keyword evidence="2" id="KW-0547">Nucleotide-binding</keyword>
<comment type="similarity">
    <text evidence="1">Belongs to the heat shock protein 90 family.</text>
</comment>
<dbReference type="EMBL" id="CP010429">
    <property type="protein sequence ID" value="AKD56977.1"/>
    <property type="molecule type" value="Genomic_DNA"/>
</dbReference>
<dbReference type="Pfam" id="PF24391">
    <property type="entry name" value="HD-CE"/>
    <property type="match status" value="1"/>
</dbReference>
<dbReference type="PRINTS" id="PR00775">
    <property type="entry name" value="HEATSHOCK90"/>
</dbReference>
<dbReference type="InterPro" id="IPR020575">
    <property type="entry name" value="Hsp90_N"/>
</dbReference>
<reference evidence="6 7" key="1">
    <citation type="journal article" date="2014" name="Curr. Microbiol.">
        <title>Spirosoma radiotolerans sp. nov., a gamma-radiation-resistant bacterium isolated from gamma ray-irradiated soil.</title>
        <authorList>
            <person name="Lee J.J."/>
            <person name="Srinivasan S."/>
            <person name="Lim S."/>
            <person name="Joe M."/>
            <person name="Im S."/>
            <person name="Bae S.I."/>
            <person name="Park K.R."/>
            <person name="Han J.H."/>
            <person name="Park S.H."/>
            <person name="Joo B.M."/>
            <person name="Park S.J."/>
            <person name="Kim M.K."/>
        </authorList>
    </citation>
    <scope>NUCLEOTIDE SEQUENCE [LARGE SCALE GENOMIC DNA]</scope>
    <source>
        <strain evidence="6 7">DG5A</strain>
    </source>
</reference>
<sequence length="978" mass="113745">MKIPPSFDLKLKDNQKLEGIIKISCSTYGKILEENKLTFFPEYTDHGINHVENVLFSAERLISHDTLKHLLKAEDISLLTLSILLHDFGMHLTLETFEKLINVSNSSILIPELDSKSWPQLWEDYLEDAQKFSDKQKINLFGKHDIVIKRPPLENKLLINNVDKMLIGEFIRRNHPRLAHEIAIKGLLDHKGEYITFANELKTEFKDLAGLIARSHGMDIRDTFQYLEKRYSHEWRQPFNIQIIFLMAVIRIADYFQIDATRTDSFLLRFKSFSSPISETEHNKHLSIEFTKTYVEDKESLYISAKPKDSYLFVKLNDLFKDIQSELDMSWAILGEVYGKEETQDQPKIIYRRIKSNLDPKSPYLYNLEYIPEKINFNIDPDLPKILIAPLYGENPSFGVRELIQNATDACRERKELENLSGNTTYKSKVSVSISSRAEKYYFCINDNGKGMNLKEIKSYFLTVGSSYRNSLEWQRKFQNKLGQVKIVRNGRFGIGLLAAFLIGSKITVTTRSYKEDYGLTFSTYINNEQIEITKVNPIPIGTEILIEVSFEIIQSLLKNTTSRNSFISIPKWDEWYGLEEPLVLYSNDFDEKKKEWYESPIRLSKFSGGILDGWSRFKTTEFPQIDWNIKDYESKLYCNGIKIPSSYNFSDDGLISNGPLISMFDLSASLRLNLSRDKIEGDLPYDNELRGKIYKHIIHELIFSKFVDGKPSHLEHDNPYSIRHPSFGNDKAGIGLGAITTLADSNIRRSINLIVGKDGFFPNLPYFTDRIESKAIYVALLSNNIKRKNEKKYIVGDLDDYYIQIVNSTKSIGTKNDFALTLPEFFVTNKFKNDTLAKRILKRKHNYGEPKKRSTINEDNYIPDFEIFINQKVYREYEKRDNLQIISSLFSKPLRKAKNYYLLSEDIYEEEGDDVVEKLGIDFIVKKKTFNSIFEPKLFSDILHKYIGNNVLIPYDYQKRLTLYEKLIKGLNKNDTF</sequence>
<evidence type="ECO:0000313" key="6">
    <source>
        <dbReference type="EMBL" id="AKD56977.1"/>
    </source>
</evidence>
<dbReference type="HOGENOM" id="CLU_012642_0_0_10"/>
<dbReference type="KEGG" id="srd:SD10_20800"/>
<dbReference type="Pfam" id="PF13589">
    <property type="entry name" value="HATPase_c_3"/>
    <property type="match status" value="1"/>
</dbReference>
<dbReference type="Proteomes" id="UP000033054">
    <property type="component" value="Chromosome"/>
</dbReference>
<evidence type="ECO:0000259" key="5">
    <source>
        <dbReference type="Pfam" id="PF24391"/>
    </source>
</evidence>
<dbReference type="InterPro" id="IPR056471">
    <property type="entry name" value="HD-CE"/>
</dbReference>
<dbReference type="Gene3D" id="3.30.565.10">
    <property type="entry name" value="Histidine kinase-like ATPase, C-terminal domain"/>
    <property type="match status" value="1"/>
</dbReference>
<keyword evidence="7" id="KW-1185">Reference proteome</keyword>
<evidence type="ECO:0000256" key="2">
    <source>
        <dbReference type="ARBA" id="ARBA00022741"/>
    </source>
</evidence>
<dbReference type="SUPFAM" id="SSF55874">
    <property type="entry name" value="ATPase domain of HSP90 chaperone/DNA topoisomerase II/histidine kinase"/>
    <property type="match status" value="1"/>
</dbReference>
<dbReference type="RefSeq" id="WP_046576439.1">
    <property type="nucleotide sequence ID" value="NZ_CP010429.1"/>
</dbReference>
<dbReference type="GO" id="GO:0051082">
    <property type="term" value="F:unfolded protein binding"/>
    <property type="evidence" value="ECO:0007669"/>
    <property type="project" value="InterPro"/>
</dbReference>
<evidence type="ECO:0000313" key="7">
    <source>
        <dbReference type="Proteomes" id="UP000033054"/>
    </source>
</evidence>
<dbReference type="GO" id="GO:0140662">
    <property type="term" value="F:ATP-dependent protein folding chaperone"/>
    <property type="evidence" value="ECO:0007669"/>
    <property type="project" value="InterPro"/>
</dbReference>
<dbReference type="PATRIC" id="fig|1379870.5.peg.4485"/>
<accession>A0A0E3V8Q4</accession>
<keyword evidence="4" id="KW-0143">Chaperone</keyword>
<name>A0A0E3V8Q4_9BACT</name>
<keyword evidence="3" id="KW-0067">ATP-binding</keyword>
<dbReference type="STRING" id="1379870.SD10_20800"/>
<organism evidence="6 7">
    <name type="scientific">Spirosoma radiotolerans</name>
    <dbReference type="NCBI Taxonomy" id="1379870"/>
    <lineage>
        <taxon>Bacteria</taxon>
        <taxon>Pseudomonadati</taxon>
        <taxon>Bacteroidota</taxon>
        <taxon>Cytophagia</taxon>
        <taxon>Cytophagales</taxon>
        <taxon>Cytophagaceae</taxon>
        <taxon>Spirosoma</taxon>
    </lineage>
</organism>
<evidence type="ECO:0000256" key="3">
    <source>
        <dbReference type="ARBA" id="ARBA00022840"/>
    </source>
</evidence>
<evidence type="ECO:0000256" key="4">
    <source>
        <dbReference type="ARBA" id="ARBA00023186"/>
    </source>
</evidence>
<feature type="domain" description="HD-CE" evidence="5">
    <location>
        <begin position="40"/>
        <end position="328"/>
    </location>
</feature>
<dbReference type="InterPro" id="IPR001404">
    <property type="entry name" value="Hsp90_fam"/>
</dbReference>
<dbReference type="PANTHER" id="PTHR11528">
    <property type="entry name" value="HEAT SHOCK PROTEIN 90 FAMILY MEMBER"/>
    <property type="match status" value="1"/>
</dbReference>
<dbReference type="OrthoDB" id="9802640at2"/>
<proteinExistence type="inferred from homology"/>
<dbReference type="GO" id="GO:0005524">
    <property type="term" value="F:ATP binding"/>
    <property type="evidence" value="ECO:0007669"/>
    <property type="project" value="UniProtKB-KW"/>
</dbReference>
<protein>
    <recommendedName>
        <fullName evidence="5">HD-CE domain-containing protein</fullName>
    </recommendedName>
</protein>